<reference evidence="8 9" key="1">
    <citation type="submission" date="2015-07" db="EMBL/GenBank/DDBJ databases">
        <title>High-quality draft genome sequence of Oceanobacillus caeni HM6, a bacillus isolated from a human feces.</title>
        <authorList>
            <person name="Kumar J."/>
            <person name="Verma M.K."/>
            <person name="Pandey R."/>
            <person name="Bhambi M."/>
            <person name="Chauhan N."/>
        </authorList>
    </citation>
    <scope>NUCLEOTIDE SEQUENCE [LARGE SCALE GENOMIC DNA]</scope>
    <source>
        <strain evidence="8 9">HM6</strain>
    </source>
</reference>
<comment type="caution">
    <text evidence="8">The sequence shown here is derived from an EMBL/GenBank/DDBJ whole genome shotgun (WGS) entry which is preliminary data.</text>
</comment>
<dbReference type="PANTHER" id="PTHR30518">
    <property type="entry name" value="ENDOLYTIC MUREIN TRANSGLYCOSYLASE"/>
    <property type="match status" value="1"/>
</dbReference>
<evidence type="ECO:0000256" key="2">
    <source>
        <dbReference type="ARBA" id="ARBA00022692"/>
    </source>
</evidence>
<evidence type="ECO:0000313" key="8">
    <source>
        <dbReference type="EMBL" id="KPH77072.1"/>
    </source>
</evidence>
<comment type="similarity">
    <text evidence="7">Belongs to the transglycosylase MltG family.</text>
</comment>
<keyword evidence="3 7" id="KW-1133">Transmembrane helix</keyword>
<dbReference type="RefSeq" id="WP_060667923.1">
    <property type="nucleotide sequence ID" value="NZ_LGTK01000009.1"/>
</dbReference>
<evidence type="ECO:0000256" key="4">
    <source>
        <dbReference type="ARBA" id="ARBA00023136"/>
    </source>
</evidence>
<proteinExistence type="inferred from homology"/>
<comment type="subcellular location">
    <subcellularLocation>
        <location evidence="7">Cell membrane</location>
        <topology evidence="7">Single-pass membrane protein</topology>
    </subcellularLocation>
</comment>
<dbReference type="EMBL" id="LGTK01000009">
    <property type="protein sequence ID" value="KPH77072.1"/>
    <property type="molecule type" value="Genomic_DNA"/>
</dbReference>
<organism evidence="8 9">
    <name type="scientific">Oceanobacillus caeni</name>
    <dbReference type="NCBI Taxonomy" id="405946"/>
    <lineage>
        <taxon>Bacteria</taxon>
        <taxon>Bacillati</taxon>
        <taxon>Bacillota</taxon>
        <taxon>Bacilli</taxon>
        <taxon>Bacillales</taxon>
        <taxon>Bacillaceae</taxon>
        <taxon>Oceanobacillus</taxon>
    </lineage>
</organism>
<dbReference type="CDD" id="cd08010">
    <property type="entry name" value="MltG_like"/>
    <property type="match status" value="1"/>
</dbReference>
<protein>
    <recommendedName>
        <fullName evidence="7">Endolytic murein transglycosylase</fullName>
        <ecNumber evidence="7">4.2.2.29</ecNumber>
    </recommendedName>
    <alternativeName>
        <fullName evidence="7">Peptidoglycan lytic transglycosylase</fullName>
    </alternativeName>
    <alternativeName>
        <fullName evidence="7">Peptidoglycan polymerization terminase</fullName>
    </alternativeName>
</protein>
<keyword evidence="4 7" id="KW-0472">Membrane</keyword>
<keyword evidence="6 7" id="KW-0961">Cell wall biogenesis/degradation</keyword>
<dbReference type="NCBIfam" id="TIGR00247">
    <property type="entry name" value="endolytic transglycosylase MltG"/>
    <property type="match status" value="1"/>
</dbReference>
<feature type="site" description="Important for catalytic activity" evidence="7">
    <location>
        <position position="256"/>
    </location>
</feature>
<keyword evidence="5 7" id="KW-0456">Lyase</keyword>
<evidence type="ECO:0000256" key="3">
    <source>
        <dbReference type="ARBA" id="ARBA00022989"/>
    </source>
</evidence>
<evidence type="ECO:0000256" key="6">
    <source>
        <dbReference type="ARBA" id="ARBA00023316"/>
    </source>
</evidence>
<accession>A0ABR5MLL4</accession>
<dbReference type="InterPro" id="IPR003770">
    <property type="entry name" value="MLTG-like"/>
</dbReference>
<keyword evidence="1 7" id="KW-1003">Cell membrane</keyword>
<comment type="catalytic activity">
    <reaction evidence="7">
        <text>a peptidoglycan chain = a peptidoglycan chain with N-acetyl-1,6-anhydromuramyl-[peptide] at the reducing end + a peptidoglycan chain with N-acetylglucosamine at the non-reducing end.</text>
        <dbReference type="EC" id="4.2.2.29"/>
    </reaction>
</comment>
<evidence type="ECO:0000256" key="7">
    <source>
        <dbReference type="HAMAP-Rule" id="MF_02065"/>
    </source>
</evidence>
<dbReference type="EC" id="4.2.2.29" evidence="7"/>
<keyword evidence="9" id="KW-1185">Reference proteome</keyword>
<sequence length="367" mass="41511">MSKKKSKGEFVDNLIATNEEASKVRKIVSLVILAIVLIIGISGIAGYFYVKSALKPVDPTSDKKITVEIPLGSSSSTIANILEENGVIKNALIYLFYIKVNNESNFQAGNYTFTPSMTLDEITESLQKGKTTALYTVTIPEGLNIDQIAEIYAKNFNFSKEEFLQVANDKDFIVKLMEKYSILPKDILKDEIISPLEGYLFAATYRYDEEKPSIQSIIEKMVSQTQDVVSPYMDQIEKSEFSLHEVLTFASLVEKEASNNEQRKEIAGVFYNRLKKGMRLETDPTVAYATGEHLETTLYKHLEVESPYNTYRIKGLPIGPIANFSKSSLEAVLQPKGSDYLFFLHDRKGKIHYAKTYDEHNENRKNI</sequence>
<dbReference type="HAMAP" id="MF_02065">
    <property type="entry name" value="MltG"/>
    <property type="match status" value="1"/>
</dbReference>
<comment type="function">
    <text evidence="7">Functions as a peptidoglycan terminase that cleaves nascent peptidoglycan strands endolytically to terminate their elongation.</text>
</comment>
<dbReference type="Pfam" id="PF02618">
    <property type="entry name" value="YceG"/>
    <property type="match status" value="1"/>
</dbReference>
<evidence type="ECO:0000256" key="1">
    <source>
        <dbReference type="ARBA" id="ARBA00022475"/>
    </source>
</evidence>
<dbReference type="Proteomes" id="UP000037854">
    <property type="component" value="Unassembled WGS sequence"/>
</dbReference>
<dbReference type="PANTHER" id="PTHR30518:SF2">
    <property type="entry name" value="ENDOLYTIC MUREIN TRANSGLYCOSYLASE"/>
    <property type="match status" value="1"/>
</dbReference>
<gene>
    <name evidence="7" type="primary">mltG</name>
    <name evidence="8" type="ORF">AFL42_04090</name>
</gene>
<keyword evidence="2 7" id="KW-0812">Transmembrane</keyword>
<evidence type="ECO:0000256" key="5">
    <source>
        <dbReference type="ARBA" id="ARBA00023239"/>
    </source>
</evidence>
<dbReference type="Gene3D" id="3.30.1490.480">
    <property type="entry name" value="Endolytic murein transglycosylase"/>
    <property type="match status" value="1"/>
</dbReference>
<evidence type="ECO:0000313" key="9">
    <source>
        <dbReference type="Proteomes" id="UP000037854"/>
    </source>
</evidence>
<name>A0ABR5MLL4_9BACI</name>
<feature type="transmembrane region" description="Helical" evidence="7">
    <location>
        <begin position="27"/>
        <end position="50"/>
    </location>
</feature>